<evidence type="ECO:0000256" key="3">
    <source>
        <dbReference type="SAM" id="SignalP"/>
    </source>
</evidence>
<evidence type="ECO:0000256" key="2">
    <source>
        <dbReference type="SAM" id="Phobius"/>
    </source>
</evidence>
<keyword evidence="3" id="KW-0732">Signal</keyword>
<feature type="transmembrane region" description="Helical" evidence="2">
    <location>
        <begin position="219"/>
        <end position="240"/>
    </location>
</feature>
<accession>A0AAN8GCI4</accession>
<evidence type="ECO:0000256" key="1">
    <source>
        <dbReference type="SAM" id="MobiDB-lite"/>
    </source>
</evidence>
<feature type="region of interest" description="Disordered" evidence="1">
    <location>
        <begin position="249"/>
        <end position="368"/>
    </location>
</feature>
<evidence type="ECO:0000313" key="4">
    <source>
        <dbReference type="EMBL" id="KAK5982313.1"/>
    </source>
</evidence>
<protein>
    <submittedName>
        <fullName evidence="4">Uncharacterized protein</fullName>
    </submittedName>
</protein>
<name>A0AAN8GCI4_TRICO</name>
<proteinExistence type="predicted"/>
<dbReference type="AlphaFoldDB" id="A0AAN8GCI4"/>
<evidence type="ECO:0000313" key="5">
    <source>
        <dbReference type="Proteomes" id="UP001331761"/>
    </source>
</evidence>
<keyword evidence="2" id="KW-0472">Membrane</keyword>
<organism evidence="4 5">
    <name type="scientific">Trichostrongylus colubriformis</name>
    <name type="common">Black scour worm</name>
    <dbReference type="NCBI Taxonomy" id="6319"/>
    <lineage>
        <taxon>Eukaryota</taxon>
        <taxon>Metazoa</taxon>
        <taxon>Ecdysozoa</taxon>
        <taxon>Nematoda</taxon>
        <taxon>Chromadorea</taxon>
        <taxon>Rhabditida</taxon>
        <taxon>Rhabditina</taxon>
        <taxon>Rhabditomorpha</taxon>
        <taxon>Strongyloidea</taxon>
        <taxon>Trichostrongylidae</taxon>
        <taxon>Trichostrongylus</taxon>
    </lineage>
</organism>
<dbReference type="Proteomes" id="UP001331761">
    <property type="component" value="Unassembled WGS sequence"/>
</dbReference>
<keyword evidence="2" id="KW-1133">Transmembrane helix</keyword>
<sequence>MVFIFVASSTRLQMYWMLIFVLGHSVAEEDWRQSMKCPTPRPDYRPERPRLAFSPACLEIIPAKNCTIHINTTFIEEDTYKKLEDESGERCKTEKGIINARCVCGLADGYCEMKIAESLIHSGVIERKCEDKINDELSIVMTTMTSSERTAPVGGPATTHTTAMTKSVTVEHVMPTSTSSTGTTTAIREKTTKGLNVTAPLSPEEEYAKEKQDLVDETALLLVVISTIMFVDILVQYYVVNKLRRQGAAVAAPQEPEMPSKKSAKGKQPSKSGSGEKGAAKKKSKKPQHTKTHRGKKGKAKPPKRKKATKKGGKTTTKQEKDDTTSTSTIDKIMDLYEPTSTRDTKPSPPAPAPAPAPAAAPAAGKVPNLGASANELAKQNVVDWYLVHL</sequence>
<comment type="caution">
    <text evidence="4">The sequence shown here is derived from an EMBL/GenBank/DDBJ whole genome shotgun (WGS) entry which is preliminary data.</text>
</comment>
<gene>
    <name evidence="4" type="ORF">GCK32_003402</name>
</gene>
<feature type="compositionally biased region" description="Pro residues" evidence="1">
    <location>
        <begin position="347"/>
        <end position="359"/>
    </location>
</feature>
<feature type="chain" id="PRO_5042946066" evidence="3">
    <location>
        <begin position="28"/>
        <end position="390"/>
    </location>
</feature>
<keyword evidence="2" id="KW-0812">Transmembrane</keyword>
<feature type="signal peptide" evidence="3">
    <location>
        <begin position="1"/>
        <end position="27"/>
    </location>
</feature>
<keyword evidence="5" id="KW-1185">Reference proteome</keyword>
<reference evidence="4 5" key="1">
    <citation type="submission" date="2019-10" db="EMBL/GenBank/DDBJ databases">
        <title>Assembly and Annotation for the nematode Trichostrongylus colubriformis.</title>
        <authorList>
            <person name="Martin J."/>
        </authorList>
    </citation>
    <scope>NUCLEOTIDE SEQUENCE [LARGE SCALE GENOMIC DNA]</scope>
    <source>
        <strain evidence="4">G859</strain>
        <tissue evidence="4">Whole worm</tissue>
    </source>
</reference>
<dbReference type="EMBL" id="WIXE01005281">
    <property type="protein sequence ID" value="KAK5982313.1"/>
    <property type="molecule type" value="Genomic_DNA"/>
</dbReference>
<feature type="compositionally biased region" description="Basic residues" evidence="1">
    <location>
        <begin position="280"/>
        <end position="313"/>
    </location>
</feature>